<feature type="transmembrane region" description="Helical" evidence="7">
    <location>
        <begin position="244"/>
        <end position="263"/>
    </location>
</feature>
<dbReference type="InterPro" id="IPR000515">
    <property type="entry name" value="MetI-like"/>
</dbReference>
<keyword evidence="6 7" id="KW-0472">Membrane</keyword>
<dbReference type="Pfam" id="PF00528">
    <property type="entry name" value="BPD_transp_1"/>
    <property type="match status" value="1"/>
</dbReference>
<dbReference type="PANTHER" id="PTHR43744">
    <property type="entry name" value="ABC TRANSPORTER PERMEASE PROTEIN MG189-RELATED-RELATED"/>
    <property type="match status" value="1"/>
</dbReference>
<evidence type="ECO:0000256" key="5">
    <source>
        <dbReference type="ARBA" id="ARBA00022989"/>
    </source>
</evidence>
<dbReference type="Proteomes" id="UP001304650">
    <property type="component" value="Chromosome"/>
</dbReference>
<dbReference type="Gene3D" id="1.10.3720.10">
    <property type="entry name" value="MetI-like"/>
    <property type="match status" value="1"/>
</dbReference>
<keyword evidence="5 7" id="KW-1133">Transmembrane helix</keyword>
<proteinExistence type="inferred from homology"/>
<dbReference type="InterPro" id="IPR035906">
    <property type="entry name" value="MetI-like_sf"/>
</dbReference>
<feature type="domain" description="ABC transmembrane type-1" evidence="8">
    <location>
        <begin position="69"/>
        <end position="263"/>
    </location>
</feature>
<feature type="transmembrane region" description="Helical" evidence="7">
    <location>
        <begin position="180"/>
        <end position="201"/>
    </location>
</feature>
<comment type="similarity">
    <text evidence="7">Belongs to the binding-protein-dependent transport system permease family.</text>
</comment>
<dbReference type="RefSeq" id="WP_314802625.1">
    <property type="nucleotide sequence ID" value="NZ_CP130319.1"/>
</dbReference>
<evidence type="ECO:0000256" key="7">
    <source>
        <dbReference type="RuleBase" id="RU363032"/>
    </source>
</evidence>
<dbReference type="PANTHER" id="PTHR43744:SF6">
    <property type="entry name" value="ABC TRANSPORTER PERMEASE PROTEIN YESQ-RELATED"/>
    <property type="match status" value="1"/>
</dbReference>
<comment type="subcellular location">
    <subcellularLocation>
        <location evidence="1 7">Cell membrane</location>
        <topology evidence="1 7">Multi-pass membrane protein</topology>
    </subcellularLocation>
</comment>
<evidence type="ECO:0000313" key="10">
    <source>
        <dbReference type="Proteomes" id="UP001304650"/>
    </source>
</evidence>
<keyword evidence="4 7" id="KW-0812">Transmembrane</keyword>
<dbReference type="PROSITE" id="PS50928">
    <property type="entry name" value="ABC_TM1"/>
    <property type="match status" value="1"/>
</dbReference>
<sequence length="278" mass="31353">MTEAGTSRWSRALIYALLLICSLAFLFPLFATLSSSLNPRGSMPSLLPKAFNYKNYVDATTMIDFWKYLRNSFVINAISVFTSTFSSGLVGYAFSRIQAPGRKLLFMLILSTMMLPNIVIQIPTYILLQKYGLLNSFYPWLIWGIGGTPFFIFLYRQFFSTIPKELEEAARMDGCSIFRTYWNIFLPLSIPVMVTVAIMNFQEKWGDAIVPFMFLKQAKYPLATALTNIGYTVQGNSELIVQEVTAAGSFLFMLPVIVVFFFGQRYLVEGTVSAGVKG</sequence>
<feature type="transmembrane region" description="Helical" evidence="7">
    <location>
        <begin position="140"/>
        <end position="159"/>
    </location>
</feature>
<feature type="transmembrane region" description="Helical" evidence="7">
    <location>
        <begin position="12"/>
        <end position="33"/>
    </location>
</feature>
<evidence type="ECO:0000256" key="4">
    <source>
        <dbReference type="ARBA" id="ARBA00022692"/>
    </source>
</evidence>
<evidence type="ECO:0000256" key="3">
    <source>
        <dbReference type="ARBA" id="ARBA00022475"/>
    </source>
</evidence>
<evidence type="ECO:0000256" key="1">
    <source>
        <dbReference type="ARBA" id="ARBA00004651"/>
    </source>
</evidence>
<keyword evidence="3" id="KW-1003">Cell membrane</keyword>
<keyword evidence="2 7" id="KW-0813">Transport</keyword>
<dbReference type="AlphaFoldDB" id="A0AA96RJR4"/>
<evidence type="ECO:0000259" key="8">
    <source>
        <dbReference type="PROSITE" id="PS50928"/>
    </source>
</evidence>
<evidence type="ECO:0000256" key="6">
    <source>
        <dbReference type="ARBA" id="ARBA00023136"/>
    </source>
</evidence>
<accession>A0AA96RJR4</accession>
<dbReference type="CDD" id="cd06261">
    <property type="entry name" value="TM_PBP2"/>
    <property type="match status" value="1"/>
</dbReference>
<reference evidence="9" key="1">
    <citation type="submission" date="2022-02" db="EMBL/GenBank/DDBJ databases">
        <title>Paenibacillus sp. MBLB1832 Whole Genome Shotgun Sequencing.</title>
        <authorList>
            <person name="Hwang C.Y."/>
            <person name="Cho E.-S."/>
            <person name="Seo M.-J."/>
        </authorList>
    </citation>
    <scope>NUCLEOTIDE SEQUENCE</scope>
    <source>
        <strain evidence="9">MBLB1832</strain>
    </source>
</reference>
<dbReference type="GO" id="GO:0055085">
    <property type="term" value="P:transmembrane transport"/>
    <property type="evidence" value="ECO:0007669"/>
    <property type="project" value="InterPro"/>
</dbReference>
<evidence type="ECO:0000256" key="2">
    <source>
        <dbReference type="ARBA" id="ARBA00022448"/>
    </source>
</evidence>
<dbReference type="EMBL" id="CP130319">
    <property type="protein sequence ID" value="WNR45678.1"/>
    <property type="molecule type" value="Genomic_DNA"/>
</dbReference>
<name>A0AA96RJR4_9BACL</name>
<dbReference type="KEGG" id="proo:MJB10_06140"/>
<organism evidence="9 10">
    <name type="scientific">Paenibacillus roseopurpureus</name>
    <dbReference type="NCBI Taxonomy" id="2918901"/>
    <lineage>
        <taxon>Bacteria</taxon>
        <taxon>Bacillati</taxon>
        <taxon>Bacillota</taxon>
        <taxon>Bacilli</taxon>
        <taxon>Bacillales</taxon>
        <taxon>Paenibacillaceae</taxon>
        <taxon>Paenibacillus</taxon>
    </lineage>
</organism>
<feature type="transmembrane region" description="Helical" evidence="7">
    <location>
        <begin position="73"/>
        <end position="92"/>
    </location>
</feature>
<dbReference type="GO" id="GO:0005886">
    <property type="term" value="C:plasma membrane"/>
    <property type="evidence" value="ECO:0007669"/>
    <property type="project" value="UniProtKB-SubCell"/>
</dbReference>
<evidence type="ECO:0000313" key="9">
    <source>
        <dbReference type="EMBL" id="WNR45678.1"/>
    </source>
</evidence>
<gene>
    <name evidence="9" type="ORF">MJB10_06140</name>
</gene>
<dbReference type="SUPFAM" id="SSF161098">
    <property type="entry name" value="MetI-like"/>
    <property type="match status" value="1"/>
</dbReference>
<keyword evidence="10" id="KW-1185">Reference proteome</keyword>
<protein>
    <submittedName>
        <fullName evidence="9">Carbohydrate ABC transporter permease</fullName>
    </submittedName>
</protein>
<feature type="transmembrane region" description="Helical" evidence="7">
    <location>
        <begin position="104"/>
        <end position="128"/>
    </location>
</feature>